<feature type="compositionally biased region" description="Basic and acidic residues" evidence="1">
    <location>
        <begin position="1"/>
        <end position="10"/>
    </location>
</feature>
<reference evidence="3" key="1">
    <citation type="journal article" date="2019" name="Int. J. Syst. Evol. Microbiol.">
        <title>The Global Catalogue of Microorganisms (GCM) 10K type strain sequencing project: providing services to taxonomists for standard genome sequencing and annotation.</title>
        <authorList>
            <consortium name="The Broad Institute Genomics Platform"/>
            <consortium name="The Broad Institute Genome Sequencing Center for Infectious Disease"/>
            <person name="Wu L."/>
            <person name="Ma J."/>
        </authorList>
    </citation>
    <scope>NUCLEOTIDE SEQUENCE [LARGE SCALE GENOMIC DNA]</scope>
    <source>
        <strain evidence="3">JCM 19173</strain>
    </source>
</reference>
<evidence type="ECO:0000313" key="3">
    <source>
        <dbReference type="Proteomes" id="UP000604341"/>
    </source>
</evidence>
<dbReference type="RefSeq" id="WP_189071064.1">
    <property type="nucleotide sequence ID" value="NZ_BMPE01000035.1"/>
</dbReference>
<keyword evidence="3" id="KW-1185">Reference proteome</keyword>
<sequence>MPGRDPDRAPGKTTTTSSGPLRLLLTGPKLMFGPVTRPLAPDEVRFTCTPASPRPEVPVGADVTLRWR</sequence>
<accession>A0ABQ2FRG7</accession>
<comment type="caution">
    <text evidence="2">The sequence shown here is derived from an EMBL/GenBank/DDBJ whole genome shotgun (WGS) entry which is preliminary data.</text>
</comment>
<dbReference type="EMBL" id="BMPE01000035">
    <property type="protein sequence ID" value="GGL19847.1"/>
    <property type="molecule type" value="Genomic_DNA"/>
</dbReference>
<feature type="region of interest" description="Disordered" evidence="1">
    <location>
        <begin position="1"/>
        <end position="24"/>
    </location>
</feature>
<organism evidence="2 3">
    <name type="scientific">Deinococcus radiotolerans</name>
    <dbReference type="NCBI Taxonomy" id="1309407"/>
    <lineage>
        <taxon>Bacteria</taxon>
        <taxon>Thermotogati</taxon>
        <taxon>Deinococcota</taxon>
        <taxon>Deinococci</taxon>
        <taxon>Deinococcales</taxon>
        <taxon>Deinococcaceae</taxon>
        <taxon>Deinococcus</taxon>
    </lineage>
</organism>
<evidence type="ECO:0000313" key="2">
    <source>
        <dbReference type="EMBL" id="GGL19847.1"/>
    </source>
</evidence>
<dbReference type="Proteomes" id="UP000604341">
    <property type="component" value="Unassembled WGS sequence"/>
</dbReference>
<evidence type="ECO:0000256" key="1">
    <source>
        <dbReference type="SAM" id="MobiDB-lite"/>
    </source>
</evidence>
<name>A0ABQ2FRG7_9DEIO</name>
<protein>
    <submittedName>
        <fullName evidence="2">Uncharacterized protein</fullName>
    </submittedName>
</protein>
<gene>
    <name evidence="2" type="ORF">GCM10010844_43480</name>
</gene>
<proteinExistence type="predicted"/>